<name>A0A975BJZ7_9BACT</name>
<proteinExistence type="predicted"/>
<sequence>MLKSSFTSGSRFIFYFPYVNAFFYFAAGKIFFCRAGLQIPSGKFC</sequence>
<keyword evidence="3" id="KW-1185">Reference proteome</keyword>
<reference evidence="2" key="1">
    <citation type="journal article" date="2021" name="Microb. Physiol.">
        <title>Proteogenomic Insights into the Physiology of Marine, Sulfate-Reducing, Filamentous Desulfonema limicola and Desulfonema magnum.</title>
        <authorList>
            <person name="Schnaars V."/>
            <person name="Wohlbrand L."/>
            <person name="Scheve S."/>
            <person name="Hinrichs C."/>
            <person name="Reinhardt R."/>
            <person name="Rabus R."/>
        </authorList>
    </citation>
    <scope>NUCLEOTIDE SEQUENCE</scope>
    <source>
        <strain evidence="2">4be13</strain>
    </source>
</reference>
<protein>
    <submittedName>
        <fullName evidence="2">Uncharacterized protein</fullName>
    </submittedName>
</protein>
<keyword evidence="1" id="KW-0472">Membrane</keyword>
<gene>
    <name evidence="2" type="ORF">dnm_030340</name>
</gene>
<organism evidence="2 3">
    <name type="scientific">Desulfonema magnum</name>
    <dbReference type="NCBI Taxonomy" id="45655"/>
    <lineage>
        <taxon>Bacteria</taxon>
        <taxon>Pseudomonadati</taxon>
        <taxon>Thermodesulfobacteriota</taxon>
        <taxon>Desulfobacteria</taxon>
        <taxon>Desulfobacterales</taxon>
        <taxon>Desulfococcaceae</taxon>
        <taxon>Desulfonema</taxon>
    </lineage>
</organism>
<dbReference type="KEGG" id="dmm:dnm_030340"/>
<dbReference type="Proteomes" id="UP000663722">
    <property type="component" value="Chromosome"/>
</dbReference>
<dbReference type="EMBL" id="CP061800">
    <property type="protein sequence ID" value="QTA87007.1"/>
    <property type="molecule type" value="Genomic_DNA"/>
</dbReference>
<keyword evidence="1" id="KW-0812">Transmembrane</keyword>
<evidence type="ECO:0000313" key="2">
    <source>
        <dbReference type="EMBL" id="QTA87007.1"/>
    </source>
</evidence>
<evidence type="ECO:0000313" key="3">
    <source>
        <dbReference type="Proteomes" id="UP000663722"/>
    </source>
</evidence>
<keyword evidence="1" id="KW-1133">Transmembrane helix</keyword>
<evidence type="ECO:0000256" key="1">
    <source>
        <dbReference type="SAM" id="Phobius"/>
    </source>
</evidence>
<feature type="transmembrane region" description="Helical" evidence="1">
    <location>
        <begin position="12"/>
        <end position="32"/>
    </location>
</feature>
<dbReference type="AlphaFoldDB" id="A0A975BJZ7"/>
<accession>A0A975BJZ7</accession>